<dbReference type="GO" id="GO:0003755">
    <property type="term" value="F:peptidyl-prolyl cis-trans isomerase activity"/>
    <property type="evidence" value="ECO:0007669"/>
    <property type="project" value="UniProtKB-UniRule"/>
</dbReference>
<dbReference type="EC" id="5.2.1.8" evidence="3 11"/>
<keyword evidence="8 11" id="KW-0413">Isomerase</keyword>
<dbReference type="GO" id="GO:0043022">
    <property type="term" value="F:ribosome binding"/>
    <property type="evidence" value="ECO:0007669"/>
    <property type="project" value="TreeGrafter"/>
</dbReference>
<keyword evidence="7 11" id="KW-0143">Chaperone</keyword>
<evidence type="ECO:0000259" key="14">
    <source>
        <dbReference type="PROSITE" id="PS50059"/>
    </source>
</evidence>
<evidence type="ECO:0000256" key="4">
    <source>
        <dbReference type="ARBA" id="ARBA00016902"/>
    </source>
</evidence>
<dbReference type="InterPro" id="IPR005215">
    <property type="entry name" value="Trig_fac"/>
</dbReference>
<dbReference type="GO" id="GO:0051301">
    <property type="term" value="P:cell division"/>
    <property type="evidence" value="ECO:0007669"/>
    <property type="project" value="UniProtKB-KW"/>
</dbReference>
<dbReference type="SUPFAM" id="SSF102735">
    <property type="entry name" value="Trigger factor ribosome-binding domain"/>
    <property type="match status" value="1"/>
</dbReference>
<dbReference type="PANTHER" id="PTHR30560">
    <property type="entry name" value="TRIGGER FACTOR CHAPERONE AND PEPTIDYL-PROLYL CIS/TRANS ISOMERASE"/>
    <property type="match status" value="1"/>
</dbReference>
<evidence type="ECO:0000256" key="12">
    <source>
        <dbReference type="PROSITE-ProRule" id="PRU00277"/>
    </source>
</evidence>
<dbReference type="InterPro" id="IPR008880">
    <property type="entry name" value="Trigger_fac_C"/>
</dbReference>
<dbReference type="GO" id="GO:0051083">
    <property type="term" value="P:'de novo' cotranslational protein folding"/>
    <property type="evidence" value="ECO:0007669"/>
    <property type="project" value="TreeGrafter"/>
</dbReference>
<dbReference type="FunFam" id="3.10.50.40:FF:000001">
    <property type="entry name" value="Trigger factor"/>
    <property type="match status" value="1"/>
</dbReference>
<evidence type="ECO:0000256" key="2">
    <source>
        <dbReference type="ARBA" id="ARBA00005464"/>
    </source>
</evidence>
<keyword evidence="11" id="KW-0963">Cytoplasm</keyword>
<dbReference type="InterPro" id="IPR027304">
    <property type="entry name" value="Trigger_fact/SurA_dom_sf"/>
</dbReference>
<dbReference type="Gene3D" id="1.10.3120.10">
    <property type="entry name" value="Trigger factor, C-terminal domain"/>
    <property type="match status" value="1"/>
</dbReference>
<dbReference type="STRING" id="61595.SAMN05421644_1022"/>
<dbReference type="OrthoDB" id="9767721at2"/>
<name>A0A1H3B1I9_ALLWA</name>
<comment type="function">
    <text evidence="11">Involved in protein export. Acts as a chaperone by maintaining the newly synthesized protein in an open conformation. Functions as a peptidyl-prolyl cis-trans isomerase.</text>
</comment>
<dbReference type="InterPro" id="IPR037041">
    <property type="entry name" value="Trigger_fac_C_sf"/>
</dbReference>
<evidence type="ECO:0000256" key="6">
    <source>
        <dbReference type="ARBA" id="ARBA00023110"/>
    </source>
</evidence>
<dbReference type="Pfam" id="PF00254">
    <property type="entry name" value="FKBP_C"/>
    <property type="match status" value="1"/>
</dbReference>
<keyword evidence="9 11" id="KW-0131">Cell cycle</keyword>
<accession>A0A1H3B1I9</accession>
<dbReference type="Pfam" id="PF05698">
    <property type="entry name" value="Trigger_C"/>
    <property type="match status" value="1"/>
</dbReference>
<evidence type="ECO:0000256" key="5">
    <source>
        <dbReference type="ARBA" id="ARBA00022618"/>
    </source>
</evidence>
<dbReference type="Gene3D" id="3.10.50.40">
    <property type="match status" value="1"/>
</dbReference>
<reference evidence="16" key="1">
    <citation type="submission" date="2016-10" db="EMBL/GenBank/DDBJ databases">
        <authorList>
            <person name="Varghese N."/>
            <person name="Submissions S."/>
        </authorList>
    </citation>
    <scope>NUCLEOTIDE SEQUENCE [LARGE SCALE GENOMIC DNA]</scope>
    <source>
        <strain evidence="16">DSM 173</strain>
    </source>
</reference>
<dbReference type="PANTHER" id="PTHR30560:SF3">
    <property type="entry name" value="TRIGGER FACTOR-LIKE PROTEIN TIG, CHLOROPLASTIC"/>
    <property type="match status" value="1"/>
</dbReference>
<comment type="catalytic activity">
    <reaction evidence="1 11 12">
        <text>[protein]-peptidylproline (omega=180) = [protein]-peptidylproline (omega=0)</text>
        <dbReference type="Rhea" id="RHEA:16237"/>
        <dbReference type="Rhea" id="RHEA-COMP:10747"/>
        <dbReference type="Rhea" id="RHEA-COMP:10748"/>
        <dbReference type="ChEBI" id="CHEBI:83833"/>
        <dbReference type="ChEBI" id="CHEBI:83834"/>
        <dbReference type="EC" id="5.2.1.8"/>
    </reaction>
</comment>
<keyword evidence="16" id="KW-1185">Reference proteome</keyword>
<dbReference type="AlphaFoldDB" id="A0A1H3B1I9"/>
<evidence type="ECO:0000256" key="1">
    <source>
        <dbReference type="ARBA" id="ARBA00000971"/>
    </source>
</evidence>
<feature type="domain" description="PPIase FKBP-type" evidence="14">
    <location>
        <begin position="161"/>
        <end position="254"/>
    </location>
</feature>
<dbReference type="InterPro" id="IPR036611">
    <property type="entry name" value="Trigger_fac_ribosome-bd_sf"/>
</dbReference>
<evidence type="ECO:0000256" key="3">
    <source>
        <dbReference type="ARBA" id="ARBA00013194"/>
    </source>
</evidence>
<dbReference type="SUPFAM" id="SSF54534">
    <property type="entry name" value="FKBP-like"/>
    <property type="match status" value="1"/>
</dbReference>
<proteinExistence type="inferred from homology"/>
<dbReference type="InterPro" id="IPR001179">
    <property type="entry name" value="PPIase_FKBP_dom"/>
</dbReference>
<organism evidence="15 16">
    <name type="scientific">Allochromatium warmingii</name>
    <name type="common">Chromatium warmingii</name>
    <dbReference type="NCBI Taxonomy" id="61595"/>
    <lineage>
        <taxon>Bacteria</taxon>
        <taxon>Pseudomonadati</taxon>
        <taxon>Pseudomonadota</taxon>
        <taxon>Gammaproteobacteria</taxon>
        <taxon>Chromatiales</taxon>
        <taxon>Chromatiaceae</taxon>
        <taxon>Allochromatium</taxon>
    </lineage>
</organism>
<dbReference type="NCBIfam" id="TIGR00115">
    <property type="entry name" value="tig"/>
    <property type="match status" value="1"/>
</dbReference>
<evidence type="ECO:0000256" key="11">
    <source>
        <dbReference type="HAMAP-Rule" id="MF_00303"/>
    </source>
</evidence>
<dbReference type="Gene3D" id="3.30.70.1050">
    <property type="entry name" value="Trigger factor ribosome-binding domain"/>
    <property type="match status" value="1"/>
</dbReference>
<dbReference type="HAMAP" id="MF_00303">
    <property type="entry name" value="Trigger_factor_Tig"/>
    <property type="match status" value="1"/>
</dbReference>
<dbReference type="GO" id="GO:0043335">
    <property type="term" value="P:protein unfolding"/>
    <property type="evidence" value="ECO:0007669"/>
    <property type="project" value="TreeGrafter"/>
</dbReference>
<evidence type="ECO:0000256" key="13">
    <source>
        <dbReference type="RuleBase" id="RU003914"/>
    </source>
</evidence>
<protein>
    <recommendedName>
        <fullName evidence="4 11">Trigger factor</fullName>
        <shortName evidence="11">TF</shortName>
        <ecNumber evidence="3 11">5.2.1.8</ecNumber>
    </recommendedName>
    <alternativeName>
        <fullName evidence="10 11">PPIase</fullName>
    </alternativeName>
</protein>
<dbReference type="SUPFAM" id="SSF109998">
    <property type="entry name" value="Triger factor/SurA peptide-binding domain-like"/>
    <property type="match status" value="1"/>
</dbReference>
<keyword evidence="5 11" id="KW-0132">Cell division</keyword>
<dbReference type="Pfam" id="PF05697">
    <property type="entry name" value="Trigger_N"/>
    <property type="match status" value="1"/>
</dbReference>
<comment type="similarity">
    <text evidence="2 11 13">Belongs to the FKBP-type PPIase family. Tig subfamily.</text>
</comment>
<dbReference type="PROSITE" id="PS50059">
    <property type="entry name" value="FKBP_PPIASE"/>
    <property type="match status" value="1"/>
</dbReference>
<dbReference type="RefSeq" id="WP_091331533.1">
    <property type="nucleotide sequence ID" value="NZ_FNOW01000002.1"/>
</dbReference>
<dbReference type="GO" id="GO:0005737">
    <property type="term" value="C:cytoplasm"/>
    <property type="evidence" value="ECO:0007669"/>
    <property type="project" value="UniProtKB-SubCell"/>
</dbReference>
<dbReference type="Proteomes" id="UP000198672">
    <property type="component" value="Unassembled WGS sequence"/>
</dbReference>
<dbReference type="InterPro" id="IPR008881">
    <property type="entry name" value="Trigger_fac_ribosome-bd_bac"/>
</dbReference>
<evidence type="ECO:0000256" key="10">
    <source>
        <dbReference type="ARBA" id="ARBA00029986"/>
    </source>
</evidence>
<comment type="subcellular location">
    <subcellularLocation>
        <location evidence="11">Cytoplasm</location>
    </subcellularLocation>
    <text evidence="11">About half TF is bound to the ribosome near the polypeptide exit tunnel while the other half is free in the cytoplasm.</text>
</comment>
<dbReference type="InterPro" id="IPR046357">
    <property type="entry name" value="PPIase_dom_sf"/>
</dbReference>
<sequence>MQVSVEAGEGLERRMRVELPFEDVESEVEKRLRQLAPRAKLAGFRPGKVPMTILRQRYTEQLHHEAFGDMVQSSLYDALREAALTPAGMPHVEPDFDIAARRIAYTAIFEILPEITLVELKDQVIKRPVSELTDADLDEMIERLRTQRQTWQAAERPAQIGDRLTIDFVGTVDGEAFDGGSLDNYTVELGEEDLIPGFEEGLVGVNVGETRSLDLTFPDPYHDQNLAGKPVRFEVTVTAISAPCLPEVDAEFVKAFGVEDGDVERFKADVRRNMERELQERLTARTKERVMDVLYEANPIELPKTLIAEEQRTLVKQMQQALGNNAMQLPVEMFEPGARRRVALGLILGQFIRDHELKADPERVRAAVERIAASYEQPEQVIEHYYKNAEHLSAVRALVLEEQVVELVLQQAQVEDEPLTFAELTVQA</sequence>
<gene>
    <name evidence="11" type="primary">tig</name>
    <name evidence="15" type="ORF">SAMN05421644_1022</name>
</gene>
<evidence type="ECO:0000313" key="16">
    <source>
        <dbReference type="Proteomes" id="UP000198672"/>
    </source>
</evidence>
<dbReference type="GO" id="GO:0044183">
    <property type="term" value="F:protein folding chaperone"/>
    <property type="evidence" value="ECO:0007669"/>
    <property type="project" value="TreeGrafter"/>
</dbReference>
<keyword evidence="6 11" id="KW-0697">Rotamase</keyword>
<evidence type="ECO:0000256" key="7">
    <source>
        <dbReference type="ARBA" id="ARBA00023186"/>
    </source>
</evidence>
<dbReference type="PIRSF" id="PIRSF003095">
    <property type="entry name" value="Trigger_factor"/>
    <property type="match status" value="1"/>
</dbReference>
<evidence type="ECO:0000256" key="8">
    <source>
        <dbReference type="ARBA" id="ARBA00023235"/>
    </source>
</evidence>
<dbReference type="GO" id="GO:0015031">
    <property type="term" value="P:protein transport"/>
    <property type="evidence" value="ECO:0007669"/>
    <property type="project" value="UniProtKB-UniRule"/>
</dbReference>
<dbReference type="EMBL" id="FNOW01000002">
    <property type="protein sequence ID" value="SDX35826.1"/>
    <property type="molecule type" value="Genomic_DNA"/>
</dbReference>
<evidence type="ECO:0000313" key="15">
    <source>
        <dbReference type="EMBL" id="SDX35826.1"/>
    </source>
</evidence>
<comment type="domain">
    <text evidence="11">Consists of 3 domains; the N-terminus binds the ribosome, the middle domain has PPIase activity, while the C-terminus has intrinsic chaperone activity on its own.</text>
</comment>
<evidence type="ECO:0000256" key="9">
    <source>
        <dbReference type="ARBA" id="ARBA00023306"/>
    </source>
</evidence>